<dbReference type="EMBL" id="ML210157">
    <property type="protein sequence ID" value="TFK28271.1"/>
    <property type="molecule type" value="Genomic_DNA"/>
</dbReference>
<dbReference type="Proteomes" id="UP000307440">
    <property type="component" value="Unassembled WGS sequence"/>
</dbReference>
<feature type="compositionally biased region" description="Low complexity" evidence="1">
    <location>
        <begin position="20"/>
        <end position="48"/>
    </location>
</feature>
<feature type="compositionally biased region" description="Polar residues" evidence="1">
    <location>
        <begin position="76"/>
        <end position="87"/>
    </location>
</feature>
<sequence length="592" mass="63546">MYAPRRSLSRAPSPIPPTYAAPQASAPYPPADAMASQPYQQPNQQPHYPIRRPASSADFRVENVARSPSAMGSRHPSPSNSSTGANQATYFDENTYRQRVAAFISAKDRQFATTGHIFADPAELVLFFRSKSGISQSLDFPIDVEYNSPPALDVLVSACRPHQTSDYNGYLERESLFYPPTLPLTTSLELANHPVLDAVKNSLFPNLPHGHYLTAVRDRLEVVLDGGRLERQVCLGGAHARTAGEAQGLGKRAATLILTLPVRFTGGALIIRDPTTGATERFPTKSRGENDLEWVAFSGHCEYETEVVEKGYKLLLSYAVHVRNFSTEGAIRFDSLSIPTDNFFEVLAPIMNVSRGRKIGVYLTNDYAVNPSLVTAQSLATQLKGGDYLLYNAFKMYKLNVDLHWAAGEYIWPSEGLVEVYGDDIESSSSSIRAHSGAPTINANPWMPQTPFGGVGPMPRPPNSAAGGVGVGLGVGMAIGMGGMNSAPPAFPGFPTPPHQAQHPFGAIGVSEQAPLRARVEESGGKLFADAGVTVLTNDSVGVPVPGSGFGARPASATPPTVTQGAVERVPFVAHGELKKFVVNVMMVVYVP</sequence>
<evidence type="ECO:0000313" key="3">
    <source>
        <dbReference type="Proteomes" id="UP000307440"/>
    </source>
</evidence>
<feature type="region of interest" description="Disordered" evidence="1">
    <location>
        <begin position="1"/>
        <end position="51"/>
    </location>
</feature>
<reference evidence="2 3" key="1">
    <citation type="journal article" date="2019" name="Nat. Ecol. Evol.">
        <title>Megaphylogeny resolves global patterns of mushroom evolution.</title>
        <authorList>
            <person name="Varga T."/>
            <person name="Krizsan K."/>
            <person name="Foldi C."/>
            <person name="Dima B."/>
            <person name="Sanchez-Garcia M."/>
            <person name="Sanchez-Ramirez S."/>
            <person name="Szollosi G.J."/>
            <person name="Szarkandi J.G."/>
            <person name="Papp V."/>
            <person name="Albert L."/>
            <person name="Andreopoulos W."/>
            <person name="Angelini C."/>
            <person name="Antonin V."/>
            <person name="Barry K.W."/>
            <person name="Bougher N.L."/>
            <person name="Buchanan P."/>
            <person name="Buyck B."/>
            <person name="Bense V."/>
            <person name="Catcheside P."/>
            <person name="Chovatia M."/>
            <person name="Cooper J."/>
            <person name="Damon W."/>
            <person name="Desjardin D."/>
            <person name="Finy P."/>
            <person name="Geml J."/>
            <person name="Haridas S."/>
            <person name="Hughes K."/>
            <person name="Justo A."/>
            <person name="Karasinski D."/>
            <person name="Kautmanova I."/>
            <person name="Kiss B."/>
            <person name="Kocsube S."/>
            <person name="Kotiranta H."/>
            <person name="LaButti K.M."/>
            <person name="Lechner B.E."/>
            <person name="Liimatainen K."/>
            <person name="Lipzen A."/>
            <person name="Lukacs Z."/>
            <person name="Mihaltcheva S."/>
            <person name="Morgado L.N."/>
            <person name="Niskanen T."/>
            <person name="Noordeloos M.E."/>
            <person name="Ohm R.A."/>
            <person name="Ortiz-Santana B."/>
            <person name="Ovrebo C."/>
            <person name="Racz N."/>
            <person name="Riley R."/>
            <person name="Savchenko A."/>
            <person name="Shiryaev A."/>
            <person name="Soop K."/>
            <person name="Spirin V."/>
            <person name="Szebenyi C."/>
            <person name="Tomsovsky M."/>
            <person name="Tulloss R.E."/>
            <person name="Uehling J."/>
            <person name="Grigoriev I.V."/>
            <person name="Vagvolgyi C."/>
            <person name="Papp T."/>
            <person name="Martin F.M."/>
            <person name="Miettinen O."/>
            <person name="Hibbett D.S."/>
            <person name="Nagy L.G."/>
        </authorList>
    </citation>
    <scope>NUCLEOTIDE SEQUENCE [LARGE SCALE GENOMIC DNA]</scope>
    <source>
        <strain evidence="2 3">CBS 121175</strain>
    </source>
</reference>
<accession>A0A5C3LI98</accession>
<dbReference type="AlphaFoldDB" id="A0A5C3LI98"/>
<dbReference type="OrthoDB" id="3166447at2759"/>
<name>A0A5C3LI98_COPMA</name>
<gene>
    <name evidence="2" type="ORF">FA15DRAFT_652930</name>
</gene>
<proteinExistence type="predicted"/>
<keyword evidence="3" id="KW-1185">Reference proteome</keyword>
<evidence type="ECO:0000313" key="2">
    <source>
        <dbReference type="EMBL" id="TFK28271.1"/>
    </source>
</evidence>
<feature type="region of interest" description="Disordered" evidence="1">
    <location>
        <begin position="65"/>
        <end position="87"/>
    </location>
</feature>
<evidence type="ECO:0000256" key="1">
    <source>
        <dbReference type="SAM" id="MobiDB-lite"/>
    </source>
</evidence>
<protein>
    <submittedName>
        <fullName evidence="2">Uncharacterized protein</fullName>
    </submittedName>
</protein>
<organism evidence="2 3">
    <name type="scientific">Coprinopsis marcescibilis</name>
    <name type="common">Agaric fungus</name>
    <name type="synonym">Psathyrella marcescibilis</name>
    <dbReference type="NCBI Taxonomy" id="230819"/>
    <lineage>
        <taxon>Eukaryota</taxon>
        <taxon>Fungi</taxon>
        <taxon>Dikarya</taxon>
        <taxon>Basidiomycota</taxon>
        <taxon>Agaricomycotina</taxon>
        <taxon>Agaricomycetes</taxon>
        <taxon>Agaricomycetidae</taxon>
        <taxon>Agaricales</taxon>
        <taxon>Agaricineae</taxon>
        <taxon>Psathyrellaceae</taxon>
        <taxon>Coprinopsis</taxon>
    </lineage>
</organism>